<dbReference type="GO" id="GO:0008234">
    <property type="term" value="F:cysteine-type peptidase activity"/>
    <property type="evidence" value="ECO:0007669"/>
    <property type="project" value="InterPro"/>
</dbReference>
<reference evidence="8" key="1">
    <citation type="submission" date="2015-04" db="UniProtKB">
        <authorList>
            <consortium name="EnsemblPlants"/>
        </authorList>
    </citation>
    <scope>IDENTIFICATION</scope>
    <source>
        <strain evidence="8">SL10</strain>
    </source>
</reference>
<dbReference type="Gramene" id="ONIVA01G09470.1">
    <property type="protein sequence ID" value="ONIVA01G09470.1"/>
    <property type="gene ID" value="ONIVA01G09470"/>
</dbReference>
<dbReference type="PROSITE" id="PS00139">
    <property type="entry name" value="THIOL_PROTEASE_CYS"/>
    <property type="match status" value="1"/>
</dbReference>
<evidence type="ECO:0000256" key="2">
    <source>
        <dbReference type="ARBA" id="ARBA00022729"/>
    </source>
</evidence>
<dbReference type="SMART" id="SM00848">
    <property type="entry name" value="Inhibitor_I29"/>
    <property type="match status" value="1"/>
</dbReference>
<evidence type="ECO:0000259" key="7">
    <source>
        <dbReference type="SMART" id="SM00848"/>
    </source>
</evidence>
<dbReference type="PROSITE" id="PS00640">
    <property type="entry name" value="THIOL_PROTEASE_ASN"/>
    <property type="match status" value="1"/>
</dbReference>
<dbReference type="InterPro" id="IPR000169">
    <property type="entry name" value="Pept_cys_AS"/>
</dbReference>
<feature type="domain" description="Peptidase C1A papain C-terminal" evidence="6">
    <location>
        <begin position="122"/>
        <end position="383"/>
    </location>
</feature>
<dbReference type="PANTHER" id="PTHR12411">
    <property type="entry name" value="CYSTEINE PROTEASE FAMILY C1-RELATED"/>
    <property type="match status" value="1"/>
</dbReference>
<dbReference type="InterPro" id="IPR038765">
    <property type="entry name" value="Papain-like_cys_pep_sf"/>
</dbReference>
<dbReference type="CDD" id="cd02248">
    <property type="entry name" value="Peptidase_C1A"/>
    <property type="match status" value="1"/>
</dbReference>
<dbReference type="SMART" id="SM00645">
    <property type="entry name" value="Pept_C1"/>
    <property type="match status" value="1"/>
</dbReference>
<dbReference type="SUPFAM" id="SSF54001">
    <property type="entry name" value="Cysteine proteinases"/>
    <property type="match status" value="2"/>
</dbReference>
<sequence length="384" mass="40667">MAPSRPVAIAVILLCTFLAFQAMTADAYGGGGDYGVTTQMFEEWMAKFGKKYPCHGEKEYRFGVFRDNVRFIRSYRPPAGYNSALRVNQFADLTNHEFVSTHTGAKPPCPKDAPRGVDPIWLPCCIDWRYKGAVTDVKDQGACGSCWAFAAVAAIEGLTQIRTGKLTPLSEQELVDCDTGSSGCAGGHTDRAFELVAAKGGITAESGYRYEGYRGKCRADDALFNHAARIGGHRAVPPGDERQLATAVARQPVTAYIDASGPAFQFYGSGVFPGPCGASSNHAVTLPVTAYIDASGPAFQFYGSGVFPGPCGSGSGAAAAAPTTNHAVTLVGYCQDGASGKKYWVAKNSWGKTWGEKGYILLEKDVASPHGTCGVAVSPFYPTV</sequence>
<comment type="similarity">
    <text evidence="1">Belongs to the peptidase C1 family.</text>
</comment>
<dbReference type="GO" id="GO:0006508">
    <property type="term" value="P:proteolysis"/>
    <property type="evidence" value="ECO:0007669"/>
    <property type="project" value="InterPro"/>
</dbReference>
<dbReference type="STRING" id="4536.A0A0E0FIH5"/>
<dbReference type="Proteomes" id="UP000006591">
    <property type="component" value="Chromosome 1"/>
</dbReference>
<dbReference type="InterPro" id="IPR013128">
    <property type="entry name" value="Peptidase_C1A"/>
</dbReference>
<dbReference type="OMA" id="QINENDX"/>
<evidence type="ECO:0000313" key="9">
    <source>
        <dbReference type="Proteomes" id="UP000006591"/>
    </source>
</evidence>
<dbReference type="InterPro" id="IPR025661">
    <property type="entry name" value="Pept_asp_AS"/>
</dbReference>
<dbReference type="HOGENOM" id="CLU_012184_1_0_1"/>
<evidence type="ECO:0000256" key="1">
    <source>
        <dbReference type="ARBA" id="ARBA00008455"/>
    </source>
</evidence>
<evidence type="ECO:0000256" key="3">
    <source>
        <dbReference type="ARBA" id="ARBA00023145"/>
    </source>
</evidence>
<keyword evidence="2 5" id="KW-0732">Signal</keyword>
<dbReference type="PRINTS" id="PR00705">
    <property type="entry name" value="PAPAIN"/>
</dbReference>
<dbReference type="InterPro" id="IPR000668">
    <property type="entry name" value="Peptidase_C1A_C"/>
</dbReference>
<dbReference type="EnsemblPlants" id="ONIVA01G09470.1">
    <property type="protein sequence ID" value="ONIVA01G09470.1"/>
    <property type="gene ID" value="ONIVA01G09470"/>
</dbReference>
<protein>
    <submittedName>
        <fullName evidence="8">Uncharacterized protein</fullName>
    </submittedName>
</protein>
<accession>A0A0E0FIH5</accession>
<dbReference type="InterPro" id="IPR013201">
    <property type="entry name" value="Prot_inhib_I29"/>
</dbReference>
<keyword evidence="3" id="KW-0865">Zymogen</keyword>
<feature type="signal peptide" evidence="5">
    <location>
        <begin position="1"/>
        <end position="27"/>
    </location>
</feature>
<keyword evidence="9" id="KW-1185">Reference proteome</keyword>
<proteinExistence type="inferred from homology"/>
<name>A0A0E0FIH5_ORYNI</name>
<dbReference type="Gene3D" id="3.90.70.10">
    <property type="entry name" value="Cysteine proteinases"/>
    <property type="match status" value="2"/>
</dbReference>
<organism evidence="8">
    <name type="scientific">Oryza nivara</name>
    <name type="common">Indian wild rice</name>
    <name type="synonym">Oryza sativa f. spontanea</name>
    <dbReference type="NCBI Taxonomy" id="4536"/>
    <lineage>
        <taxon>Eukaryota</taxon>
        <taxon>Viridiplantae</taxon>
        <taxon>Streptophyta</taxon>
        <taxon>Embryophyta</taxon>
        <taxon>Tracheophyta</taxon>
        <taxon>Spermatophyta</taxon>
        <taxon>Magnoliopsida</taxon>
        <taxon>Liliopsida</taxon>
        <taxon>Poales</taxon>
        <taxon>Poaceae</taxon>
        <taxon>BOP clade</taxon>
        <taxon>Oryzoideae</taxon>
        <taxon>Oryzeae</taxon>
        <taxon>Oryzinae</taxon>
        <taxon>Oryza</taxon>
    </lineage>
</organism>
<feature type="chain" id="PRO_5018669068" evidence="5">
    <location>
        <begin position="28"/>
        <end position="384"/>
    </location>
</feature>
<reference evidence="8" key="2">
    <citation type="submission" date="2018-04" db="EMBL/GenBank/DDBJ databases">
        <title>OnivRS2 (Oryza nivara Reference Sequence Version 2).</title>
        <authorList>
            <person name="Zhang J."/>
            <person name="Kudrna D."/>
            <person name="Lee S."/>
            <person name="Talag J."/>
            <person name="Rajasekar S."/>
            <person name="Welchert J."/>
            <person name="Hsing Y.-I."/>
            <person name="Wing R.A."/>
        </authorList>
    </citation>
    <scope>NUCLEOTIDE SEQUENCE [LARGE SCALE GENOMIC DNA]</scope>
</reference>
<evidence type="ECO:0000259" key="6">
    <source>
        <dbReference type="SMART" id="SM00645"/>
    </source>
</evidence>
<dbReference type="eggNOG" id="KOG1543">
    <property type="taxonomic scope" value="Eukaryota"/>
</dbReference>
<dbReference type="AlphaFoldDB" id="A0A0E0FIH5"/>
<evidence type="ECO:0000313" key="8">
    <source>
        <dbReference type="EnsemblPlants" id="ONIVA01G09470.1"/>
    </source>
</evidence>
<dbReference type="Pfam" id="PF08246">
    <property type="entry name" value="Inhibitor_I29"/>
    <property type="match status" value="1"/>
</dbReference>
<feature type="domain" description="Cathepsin propeptide inhibitor" evidence="7">
    <location>
        <begin position="41"/>
        <end position="98"/>
    </location>
</feature>
<evidence type="ECO:0000256" key="4">
    <source>
        <dbReference type="ARBA" id="ARBA00023157"/>
    </source>
</evidence>
<dbReference type="InterPro" id="IPR039417">
    <property type="entry name" value="Peptidase_C1A_papain-like"/>
</dbReference>
<evidence type="ECO:0000256" key="5">
    <source>
        <dbReference type="SAM" id="SignalP"/>
    </source>
</evidence>
<dbReference type="FunFam" id="3.90.70.10:FF:000204">
    <property type="entry name" value="Papain"/>
    <property type="match status" value="1"/>
</dbReference>
<keyword evidence="4" id="KW-1015">Disulfide bond</keyword>
<dbReference type="Pfam" id="PF00112">
    <property type="entry name" value="Peptidase_C1"/>
    <property type="match status" value="2"/>
</dbReference>